<dbReference type="InterPro" id="IPR010730">
    <property type="entry name" value="HET"/>
</dbReference>
<comment type="caution">
    <text evidence="2">The sequence shown here is derived from an EMBL/GenBank/DDBJ whole genome shotgun (WGS) entry which is preliminary data.</text>
</comment>
<keyword evidence="3" id="KW-1185">Reference proteome</keyword>
<dbReference type="STRING" id="2010991.A0A3M2S7F8"/>
<name>A0A3M2S7F8_9HYPO</name>
<reference evidence="2 3" key="1">
    <citation type="submission" date="2017-06" db="EMBL/GenBank/DDBJ databases">
        <title>Comparative genomic analysis of Ambrosia Fusariam Clade fungi.</title>
        <authorList>
            <person name="Stajich J.E."/>
            <person name="Carrillo J."/>
            <person name="Kijimoto T."/>
            <person name="Eskalen A."/>
            <person name="O'Donnell K."/>
            <person name="Kasson M."/>
        </authorList>
    </citation>
    <scope>NUCLEOTIDE SEQUENCE [LARGE SCALE GENOMIC DNA]</scope>
    <source>
        <strain evidence="2">UCR3666</strain>
    </source>
</reference>
<dbReference type="EMBL" id="NKUJ01000115">
    <property type="protein sequence ID" value="RMJ13162.1"/>
    <property type="molecule type" value="Genomic_DNA"/>
</dbReference>
<organism evidence="2 3">
    <name type="scientific">Fusarium kuroshium</name>
    <dbReference type="NCBI Taxonomy" id="2010991"/>
    <lineage>
        <taxon>Eukaryota</taxon>
        <taxon>Fungi</taxon>
        <taxon>Dikarya</taxon>
        <taxon>Ascomycota</taxon>
        <taxon>Pezizomycotina</taxon>
        <taxon>Sordariomycetes</taxon>
        <taxon>Hypocreomycetidae</taxon>
        <taxon>Hypocreales</taxon>
        <taxon>Nectriaceae</taxon>
        <taxon>Fusarium</taxon>
        <taxon>Fusarium solani species complex</taxon>
    </lineage>
</organism>
<dbReference type="Proteomes" id="UP000277212">
    <property type="component" value="Unassembled WGS sequence"/>
</dbReference>
<dbReference type="PANTHER" id="PTHR24148:SF64">
    <property type="entry name" value="HETEROKARYON INCOMPATIBILITY DOMAIN-CONTAINING PROTEIN"/>
    <property type="match status" value="1"/>
</dbReference>
<evidence type="ECO:0000313" key="3">
    <source>
        <dbReference type="Proteomes" id="UP000277212"/>
    </source>
</evidence>
<protein>
    <recommendedName>
        <fullName evidence="1">Heterokaryon incompatibility domain-containing protein</fullName>
    </recommendedName>
</protein>
<gene>
    <name evidence="2" type="ORF">CDV36_007156</name>
</gene>
<proteinExistence type="predicted"/>
<dbReference type="InterPro" id="IPR052895">
    <property type="entry name" value="HetReg/Transcr_Mod"/>
</dbReference>
<evidence type="ECO:0000259" key="1">
    <source>
        <dbReference type="Pfam" id="PF06985"/>
    </source>
</evidence>
<dbReference type="AlphaFoldDB" id="A0A3M2S7F8"/>
<dbReference type="OrthoDB" id="2157530at2759"/>
<dbReference type="Pfam" id="PF06985">
    <property type="entry name" value="HET"/>
    <property type="match status" value="1"/>
</dbReference>
<feature type="domain" description="Heterokaryon incompatibility" evidence="1">
    <location>
        <begin position="210"/>
        <end position="414"/>
    </location>
</feature>
<dbReference type="Pfam" id="PF26639">
    <property type="entry name" value="Het-6_barrel"/>
    <property type="match status" value="1"/>
</dbReference>
<sequence>MSATIKECFGEHKELLQVHDHCPERAYVEVQVPADAKRVVAVNFTAVSRDQGWASKEEEPSFTWFDASVKRPEGRGDLRTITVFHNRLAKNEFFELNARWHLRGGPRRRLWIEALRPGDVIQLIPRAIYTAWVNIVKECRIKIEYETKTINEELDELHLFSNTEHYNTFLSVNDQKIRLLQVEPGEFDGPIKAYFSQASLKDAEKNSLNFDALSYCWGDVTDRTDIFLAPSKDDIKVDGALQRFSVGRSAAEALRRLRKKDEALTIWIDAVCINQDDLEERAQQVTLMSSIYSLASTVHIWLGENNIGVETCLHLIRDICNYSYRKCPGGERCSCSGTSHTLSLEEMDAHIEAQKKEKLPTSFQGMWEVFDIHEKSWSREIIDLAGWYNNTQLSFLMSTLFENPWFTRVWVVQEALSAKQALVHCSSEQVPWEELLQVNAWLGDPRFRGQSPHIMSQAIMQPIWKLLKPKGRTTETPITPIDAEDTGKLSGIYDIFFAGLDLKATDPRDKLFALLTFADETHVAEDLDDLIRPNYDKLAERVFADFTRWWIREHGSLDILSAVHCHPARTWRRTVGSDYPEMDPNRPTWSVSNIGNSRWVQANLNSRFKFSAGGKTRPNNNLLETSNPSVIRLSGHYVSEIVAISHYPIEHLYPFAHDNGEQSDICAVFDKLFDPCGFTGLWTLKPNDETVEKARHKYQDHVGAHWNYVSRPILQVLTPTGTPELEWYRTDFVPTCLDPCFFVAENGQYGLCPWPSKVGDVIVVLHGGNVPYLLRPVKREDGSSDGVYEFIGECFVDGIMQGGFLQSLGAMAEVHEIFDII</sequence>
<evidence type="ECO:0000313" key="2">
    <source>
        <dbReference type="EMBL" id="RMJ13162.1"/>
    </source>
</evidence>
<accession>A0A3M2S7F8</accession>
<dbReference type="PANTHER" id="PTHR24148">
    <property type="entry name" value="ANKYRIN REPEAT DOMAIN-CONTAINING PROTEIN 39 HOMOLOG-RELATED"/>
    <property type="match status" value="1"/>
</dbReference>